<evidence type="ECO:0000256" key="5">
    <source>
        <dbReference type="ARBA" id="ARBA00023002"/>
    </source>
</evidence>
<keyword evidence="5" id="KW-0560">Oxidoreductase</keyword>
<dbReference type="GO" id="GO:0016702">
    <property type="term" value="F:oxidoreductase activity, acting on single donors with incorporation of molecular oxygen, incorporation of two atoms of oxygen"/>
    <property type="evidence" value="ECO:0007669"/>
    <property type="project" value="UniProtKB-ARBA"/>
</dbReference>
<protein>
    <recommendedName>
        <fullName evidence="6">Extradiol ring-cleavage dioxygenase class III enzyme subunit B domain-containing protein</fullName>
    </recommendedName>
</protein>
<name>A0A077R8D4_9BASI</name>
<dbReference type="GO" id="GO:0008270">
    <property type="term" value="F:zinc ion binding"/>
    <property type="evidence" value="ECO:0007669"/>
    <property type="project" value="InterPro"/>
</dbReference>
<feature type="domain" description="Extradiol ring-cleavage dioxygenase class III enzyme subunit B" evidence="6">
    <location>
        <begin position="9"/>
        <end position="288"/>
    </location>
</feature>
<evidence type="ECO:0000256" key="4">
    <source>
        <dbReference type="ARBA" id="ARBA00022833"/>
    </source>
</evidence>
<dbReference type="Pfam" id="PF02900">
    <property type="entry name" value="LigB"/>
    <property type="match status" value="1"/>
</dbReference>
<dbReference type="PANTHER" id="PTHR30096">
    <property type="entry name" value="4,5-DOPA DIOXYGENASE EXTRADIOL-LIKE PROTEIN"/>
    <property type="match status" value="1"/>
</dbReference>
<organism evidence="7">
    <name type="scientific">Melanopsichium pennsylvanicum 4</name>
    <dbReference type="NCBI Taxonomy" id="1398559"/>
    <lineage>
        <taxon>Eukaryota</taxon>
        <taxon>Fungi</taxon>
        <taxon>Dikarya</taxon>
        <taxon>Basidiomycota</taxon>
        <taxon>Ustilaginomycotina</taxon>
        <taxon>Ustilaginomycetes</taxon>
        <taxon>Ustilaginales</taxon>
        <taxon>Ustilaginaceae</taxon>
        <taxon>Melanopsichium</taxon>
    </lineage>
</organism>
<dbReference type="PANTHER" id="PTHR30096:SF0">
    <property type="entry name" value="4,5-DOPA DIOXYGENASE EXTRADIOL-LIKE PROTEIN"/>
    <property type="match status" value="1"/>
</dbReference>
<evidence type="ECO:0000259" key="6">
    <source>
        <dbReference type="Pfam" id="PF02900"/>
    </source>
</evidence>
<dbReference type="EMBL" id="HG529651">
    <property type="protein sequence ID" value="CDI55508.1"/>
    <property type="molecule type" value="Genomic_DNA"/>
</dbReference>
<dbReference type="Gene3D" id="3.40.830.10">
    <property type="entry name" value="LigB-like"/>
    <property type="match status" value="1"/>
</dbReference>
<dbReference type="SUPFAM" id="SSF53213">
    <property type="entry name" value="LigB-like"/>
    <property type="match status" value="1"/>
</dbReference>
<evidence type="ECO:0000256" key="3">
    <source>
        <dbReference type="ARBA" id="ARBA00022723"/>
    </source>
</evidence>
<dbReference type="PIRSF" id="PIRSF006157">
    <property type="entry name" value="Doxgns_DODA"/>
    <property type="match status" value="1"/>
</dbReference>
<evidence type="ECO:0000256" key="2">
    <source>
        <dbReference type="ARBA" id="ARBA00007581"/>
    </source>
</evidence>
<sequence>MINAFEAPVYFISHGSPATMFEHTHPAYQHWLEWGKQIRSLHEQGIIRGLVFVSAHWQAEDLSQGVYVNVDEKNPLIYDFSGFPDHFYKQRVESNNPTNISALVLNHIRSSGVPAHPVKRGIDHGVWCPLKVAFQTPYLEDLSPAQREHQPASVDEPSILPSTLTLTQVSLPASDSSFDSLKLGASLRGLREQGFAIIGGGMSVHNLRDLMRSFALAGGRGLATPQPTSYSGSFLKALTEAMTVPPASHDEDKWSKALKLDQRDDFWPAHPTAEHLLPALVALGAGQAHEQGVETFALDEGPMGWNMYKWG</sequence>
<dbReference type="AlphaFoldDB" id="A0A077R8D4"/>
<keyword evidence="3" id="KW-0479">Metal-binding</keyword>
<evidence type="ECO:0000313" key="7">
    <source>
        <dbReference type="EMBL" id="CDI55508.1"/>
    </source>
</evidence>
<accession>A0A077R8D4</accession>
<reference evidence="7" key="1">
    <citation type="journal article" date="2014" name="Genome Biol. Evol.">
        <title>Gene Loss Rather Than Gene Gain Is Associated with a Host Jump from Monocots to Dicots in the Smut Fungus Melanopsichium pennsylvanicum.</title>
        <authorList>
            <person name="Sharma R."/>
            <person name="Mishra B."/>
            <person name="Runge F."/>
            <person name="Thines M."/>
        </authorList>
    </citation>
    <scope>NUCLEOTIDE SEQUENCE</scope>
    <source>
        <strain evidence="7">4</strain>
    </source>
</reference>
<comment type="cofactor">
    <cofactor evidence="1">
        <name>Zn(2+)</name>
        <dbReference type="ChEBI" id="CHEBI:29105"/>
    </cofactor>
</comment>
<dbReference type="CDD" id="cd07363">
    <property type="entry name" value="45_DOPA_Dioxygenase"/>
    <property type="match status" value="1"/>
</dbReference>
<dbReference type="InterPro" id="IPR014436">
    <property type="entry name" value="Extradiol_dOase_DODA"/>
</dbReference>
<evidence type="ECO:0000256" key="1">
    <source>
        <dbReference type="ARBA" id="ARBA00001947"/>
    </source>
</evidence>
<dbReference type="InterPro" id="IPR004183">
    <property type="entry name" value="Xdiol_dOase_suB"/>
</dbReference>
<comment type="similarity">
    <text evidence="2">Belongs to the DODA-type extradiol aromatic ring-opening dioxygenase family.</text>
</comment>
<keyword evidence="4" id="KW-0862">Zinc</keyword>
<proteinExistence type="inferred from homology"/>
<dbReference type="GO" id="GO:0008198">
    <property type="term" value="F:ferrous iron binding"/>
    <property type="evidence" value="ECO:0007669"/>
    <property type="project" value="InterPro"/>
</dbReference>